<dbReference type="OrthoDB" id="7275938at2"/>
<protein>
    <submittedName>
        <fullName evidence="1">Uncharacterized protein</fullName>
    </submittedName>
</protein>
<evidence type="ECO:0000313" key="2">
    <source>
        <dbReference type="Proteomes" id="UP000249065"/>
    </source>
</evidence>
<dbReference type="EMBL" id="QLIX01000005">
    <property type="protein sequence ID" value="RAI59189.1"/>
    <property type="molecule type" value="Genomic_DNA"/>
</dbReference>
<dbReference type="AlphaFoldDB" id="A0A327M8Y6"/>
<comment type="caution">
    <text evidence="1">The sequence shown here is derived from an EMBL/GenBank/DDBJ whole genome shotgun (WGS) entry which is preliminary data.</text>
</comment>
<keyword evidence="2" id="KW-1185">Reference proteome</keyword>
<proteinExistence type="predicted"/>
<accession>A0A327M8Y6</accession>
<dbReference type="RefSeq" id="WP_111469447.1">
    <property type="nucleotide sequence ID" value="NZ_QLIX01000005.1"/>
</dbReference>
<evidence type="ECO:0000313" key="1">
    <source>
        <dbReference type="EMBL" id="RAI59189.1"/>
    </source>
</evidence>
<dbReference type="Proteomes" id="UP000249065">
    <property type="component" value="Unassembled WGS sequence"/>
</dbReference>
<organism evidence="1 2">
    <name type="scientific">Roseicella frigidaeris</name>
    <dbReference type="NCBI Taxonomy" id="2230885"/>
    <lineage>
        <taxon>Bacteria</taxon>
        <taxon>Pseudomonadati</taxon>
        <taxon>Pseudomonadota</taxon>
        <taxon>Alphaproteobacteria</taxon>
        <taxon>Acetobacterales</taxon>
        <taxon>Roseomonadaceae</taxon>
        <taxon>Roseicella</taxon>
    </lineage>
</organism>
<gene>
    <name evidence="1" type="ORF">DOO78_09110</name>
</gene>
<sequence length="102" mass="11429">MSRHSVRCGDLADEGDPEEEWLVAGFASAAAALDYARRFVRAQIEDLRREAASPEELAAMYRRWGEYAETPGFDREAWVAHCIANPATRRQDTDYAALEPGP</sequence>
<name>A0A327M8Y6_9PROT</name>
<reference evidence="2" key="1">
    <citation type="submission" date="2018-06" db="EMBL/GenBank/DDBJ databases">
        <authorList>
            <person name="Khan S.A."/>
        </authorList>
    </citation>
    <scope>NUCLEOTIDE SEQUENCE [LARGE SCALE GENOMIC DNA]</scope>
    <source>
        <strain evidence="2">DB-1506</strain>
    </source>
</reference>